<dbReference type="AlphaFoldDB" id="A0AAE9EPY5"/>
<dbReference type="PANTHER" id="PTHR31464:SF3">
    <property type="entry name" value="AAA DOMAIN-CONTAINING PROTEIN-RELATED"/>
    <property type="match status" value="1"/>
</dbReference>
<accession>A0AAE9EPY5</accession>
<proteinExistence type="predicted"/>
<dbReference type="PANTHER" id="PTHR31464">
    <property type="entry name" value="PROTEIN CBG01266"/>
    <property type="match status" value="1"/>
</dbReference>
<dbReference type="Proteomes" id="UP000829354">
    <property type="component" value="Chromosome IV"/>
</dbReference>
<gene>
    <name evidence="1" type="ORF">L5515_010126</name>
</gene>
<dbReference type="InterPro" id="IPR007767">
    <property type="entry name" value="DUF684"/>
</dbReference>
<reference evidence="1 2" key="1">
    <citation type="submission" date="2022-04" db="EMBL/GenBank/DDBJ databases">
        <title>Chromosome-level reference genomes for two strains of Caenorhabditis briggsae: an improved platform for comparative genomics.</title>
        <authorList>
            <person name="Stevens L."/>
            <person name="Andersen E."/>
        </authorList>
    </citation>
    <scope>NUCLEOTIDE SEQUENCE [LARGE SCALE GENOMIC DNA]</scope>
    <source>
        <strain evidence="1">VX34</strain>
        <tissue evidence="1">Whole-organism</tissue>
    </source>
</reference>
<protein>
    <submittedName>
        <fullName evidence="1">Uncharacterized protein</fullName>
    </submittedName>
</protein>
<name>A0AAE9EPY5_CAEBR</name>
<dbReference type="EMBL" id="CP092623">
    <property type="protein sequence ID" value="UMM26410.1"/>
    <property type="molecule type" value="Genomic_DNA"/>
</dbReference>
<dbReference type="Pfam" id="PF05075">
    <property type="entry name" value="DUF684"/>
    <property type="match status" value="1"/>
</dbReference>
<sequence length="150" mass="17649">MTKDLFYVVVCRSAYRCLLTAHPADQTIESLDRKASNVYIFRSKKGRTASDAEMKKFSEDIKKKFDHIYRHRWEQNNRNAERMLHSQVQKWRGEMENCAFMLTVRSNENVEVRSTHTDVRERGPGDWMDGQYHAGNISAAYRRLQSPGFI</sequence>
<evidence type="ECO:0000313" key="2">
    <source>
        <dbReference type="Proteomes" id="UP000829354"/>
    </source>
</evidence>
<evidence type="ECO:0000313" key="1">
    <source>
        <dbReference type="EMBL" id="UMM26410.1"/>
    </source>
</evidence>
<keyword evidence="2" id="KW-1185">Reference proteome</keyword>
<organism evidence="1 2">
    <name type="scientific">Caenorhabditis briggsae</name>
    <dbReference type="NCBI Taxonomy" id="6238"/>
    <lineage>
        <taxon>Eukaryota</taxon>
        <taxon>Metazoa</taxon>
        <taxon>Ecdysozoa</taxon>
        <taxon>Nematoda</taxon>
        <taxon>Chromadorea</taxon>
        <taxon>Rhabditida</taxon>
        <taxon>Rhabditina</taxon>
        <taxon>Rhabditomorpha</taxon>
        <taxon>Rhabditoidea</taxon>
        <taxon>Rhabditidae</taxon>
        <taxon>Peloderinae</taxon>
        <taxon>Caenorhabditis</taxon>
    </lineage>
</organism>